<accession>A0ABY2RAW1</accession>
<keyword evidence="3" id="KW-1015">Disulfide bond</keyword>
<evidence type="ECO:0008006" key="6">
    <source>
        <dbReference type="Google" id="ProtNLM"/>
    </source>
</evidence>
<dbReference type="NCBIfam" id="NF047792">
    <property type="entry name" value="CCPGW_fam"/>
    <property type="match status" value="1"/>
</dbReference>
<dbReference type="NCBIfam" id="NF047798">
    <property type="entry name" value="leader_Chryseo"/>
    <property type="match status" value="1"/>
</dbReference>
<proteinExistence type="predicted"/>
<keyword evidence="5" id="KW-1185">Reference proteome</keyword>
<name>A0ABY2RAW1_9FLAO</name>
<dbReference type="InterPro" id="IPR058074">
    <property type="entry name" value="Bacteriocin-like"/>
</dbReference>
<evidence type="ECO:0000256" key="1">
    <source>
        <dbReference type="ARBA" id="ARBA00004613"/>
    </source>
</evidence>
<evidence type="ECO:0000256" key="3">
    <source>
        <dbReference type="ARBA" id="ARBA00023157"/>
    </source>
</evidence>
<organism evidence="4 5">
    <name type="scientific">Chryseobacterium candidae</name>
    <dbReference type="NCBI Taxonomy" id="1978493"/>
    <lineage>
        <taxon>Bacteria</taxon>
        <taxon>Pseudomonadati</taxon>
        <taxon>Bacteroidota</taxon>
        <taxon>Flavobacteriia</taxon>
        <taxon>Flavobacteriales</taxon>
        <taxon>Weeksellaceae</taxon>
        <taxon>Chryseobacterium group</taxon>
        <taxon>Chryseobacterium</taxon>
    </lineage>
</organism>
<sequence>MKNLKKISREAMKNVQGAVLDCNPQIICQRTTDCCPGWVCASRGQYCVAL</sequence>
<evidence type="ECO:0000256" key="2">
    <source>
        <dbReference type="ARBA" id="ARBA00022525"/>
    </source>
</evidence>
<gene>
    <name evidence="4" type="ORF">EK417_04035</name>
</gene>
<dbReference type="EMBL" id="SDLV01000006">
    <property type="protein sequence ID" value="THV62666.1"/>
    <property type="molecule type" value="Genomic_DNA"/>
</dbReference>
<evidence type="ECO:0000313" key="4">
    <source>
        <dbReference type="EMBL" id="THV62666.1"/>
    </source>
</evidence>
<dbReference type="Pfam" id="PF07740">
    <property type="entry name" value="Toxin_12"/>
    <property type="match status" value="1"/>
</dbReference>
<dbReference type="InterPro" id="IPR011696">
    <property type="entry name" value="Huwentoxin-1"/>
</dbReference>
<dbReference type="Proteomes" id="UP000306038">
    <property type="component" value="Unassembled WGS sequence"/>
</dbReference>
<reference evidence="4 5" key="1">
    <citation type="submission" date="2019-01" db="EMBL/GenBank/DDBJ databases">
        <authorList>
            <person name="B I."/>
            <person name="Ch S."/>
            <person name="Ch V.R."/>
        </authorList>
    </citation>
    <scope>NUCLEOTIDE SEQUENCE [LARGE SCALE GENOMIC DNA]</scope>
    <source>
        <strain evidence="4 5">JC507</strain>
    </source>
</reference>
<protein>
    <recommendedName>
        <fullName evidence="6">Ion channel inhibitory toxin</fullName>
    </recommendedName>
</protein>
<comment type="subcellular location">
    <subcellularLocation>
        <location evidence="1">Secreted</location>
    </subcellularLocation>
</comment>
<evidence type="ECO:0000313" key="5">
    <source>
        <dbReference type="Proteomes" id="UP000306038"/>
    </source>
</evidence>
<comment type="caution">
    <text evidence="4">The sequence shown here is derived from an EMBL/GenBank/DDBJ whole genome shotgun (WGS) entry which is preliminary data.</text>
</comment>
<keyword evidence="2" id="KW-0964">Secreted</keyword>
<dbReference type="RefSeq" id="WP_136521397.1">
    <property type="nucleotide sequence ID" value="NZ_SDLV01000006.1"/>
</dbReference>